<organism evidence="1 2">
    <name type="scientific">Platysternon megacephalum</name>
    <name type="common">big-headed turtle</name>
    <dbReference type="NCBI Taxonomy" id="55544"/>
    <lineage>
        <taxon>Eukaryota</taxon>
        <taxon>Metazoa</taxon>
        <taxon>Chordata</taxon>
        <taxon>Craniata</taxon>
        <taxon>Vertebrata</taxon>
        <taxon>Euteleostomi</taxon>
        <taxon>Archelosauria</taxon>
        <taxon>Testudinata</taxon>
        <taxon>Testudines</taxon>
        <taxon>Cryptodira</taxon>
        <taxon>Durocryptodira</taxon>
        <taxon>Testudinoidea</taxon>
        <taxon>Platysternidae</taxon>
        <taxon>Platysternon</taxon>
    </lineage>
</organism>
<name>A0A4D9DNI8_9SAUR</name>
<comment type="caution">
    <text evidence="1">The sequence shown here is derived from an EMBL/GenBank/DDBJ whole genome shotgun (WGS) entry which is preliminary data.</text>
</comment>
<reference evidence="1 2" key="2">
    <citation type="submission" date="2019-04" db="EMBL/GenBank/DDBJ databases">
        <title>The genome sequence of big-headed turtle.</title>
        <authorList>
            <person name="Gong S."/>
        </authorList>
    </citation>
    <scope>NUCLEOTIDE SEQUENCE [LARGE SCALE GENOMIC DNA]</scope>
    <source>
        <strain evidence="1">DO16091913</strain>
        <tissue evidence="1">Muscle</tissue>
    </source>
</reference>
<sequence length="119" mass="12892">MIAPPPPSYCLTSTLPFPISGNPSLSPLGTLPQLPPLMSYPTDWGGHPRAPHTQLYMQACLLTPGYTQPGVLVHTHQEGPCDSRSLTKGRERGPFLAALQCLKAELLVCKRVLPLCLVH</sequence>
<reference evidence="1 2" key="1">
    <citation type="submission" date="2019-04" db="EMBL/GenBank/DDBJ databases">
        <title>Draft genome of the big-headed turtle Platysternon megacephalum.</title>
        <authorList>
            <person name="Gong S."/>
        </authorList>
    </citation>
    <scope>NUCLEOTIDE SEQUENCE [LARGE SCALE GENOMIC DNA]</scope>
    <source>
        <strain evidence="1">DO16091913</strain>
        <tissue evidence="1">Muscle</tissue>
    </source>
</reference>
<keyword evidence="2" id="KW-1185">Reference proteome</keyword>
<dbReference type="EMBL" id="QXTE01000348">
    <property type="protein sequence ID" value="TFJ99145.1"/>
    <property type="molecule type" value="Genomic_DNA"/>
</dbReference>
<dbReference type="Proteomes" id="UP000297703">
    <property type="component" value="Unassembled WGS sequence"/>
</dbReference>
<accession>A0A4D9DNI8</accession>
<dbReference type="AlphaFoldDB" id="A0A4D9DNI8"/>
<evidence type="ECO:0000313" key="1">
    <source>
        <dbReference type="EMBL" id="TFJ99145.1"/>
    </source>
</evidence>
<protein>
    <submittedName>
        <fullName evidence="1">Histone H3-like</fullName>
    </submittedName>
</protein>
<proteinExistence type="predicted"/>
<gene>
    <name evidence="1" type="ORF">DR999_PMT18887</name>
</gene>
<evidence type="ECO:0000313" key="2">
    <source>
        <dbReference type="Proteomes" id="UP000297703"/>
    </source>
</evidence>